<accession>A0A5C6RHJ8</accession>
<dbReference type="GO" id="GO:0004803">
    <property type="term" value="F:transposase activity"/>
    <property type="evidence" value="ECO:0007669"/>
    <property type="project" value="InterPro"/>
</dbReference>
<dbReference type="AlphaFoldDB" id="A0A5C6RHJ8"/>
<dbReference type="InterPro" id="IPR002514">
    <property type="entry name" value="Transposase_8"/>
</dbReference>
<organism evidence="2 3">
    <name type="scientific">Phaeodactylibacter luteus</name>
    <dbReference type="NCBI Taxonomy" id="1564516"/>
    <lineage>
        <taxon>Bacteria</taxon>
        <taxon>Pseudomonadati</taxon>
        <taxon>Bacteroidota</taxon>
        <taxon>Saprospiria</taxon>
        <taxon>Saprospirales</taxon>
        <taxon>Haliscomenobacteraceae</taxon>
        <taxon>Phaeodactylibacter</taxon>
    </lineage>
</organism>
<dbReference type="InterPro" id="IPR009057">
    <property type="entry name" value="Homeodomain-like_sf"/>
</dbReference>
<dbReference type="GO" id="GO:0006313">
    <property type="term" value="P:DNA transposition"/>
    <property type="evidence" value="ECO:0007669"/>
    <property type="project" value="InterPro"/>
</dbReference>
<evidence type="ECO:0000313" key="3">
    <source>
        <dbReference type="Proteomes" id="UP000321580"/>
    </source>
</evidence>
<keyword evidence="3" id="KW-1185">Reference proteome</keyword>
<sequence length="83" mass="9230">DAAFKAKILELHGQGRTVASLAASFGVNTSVIYQWRRKAAEENPCGASKASEEEVKDLRKQLREVELERDILKKALGIFSRQA</sequence>
<feature type="coiled-coil region" evidence="1">
    <location>
        <begin position="48"/>
        <end position="75"/>
    </location>
</feature>
<keyword evidence="1" id="KW-0175">Coiled coil</keyword>
<feature type="non-terminal residue" evidence="2">
    <location>
        <position position="1"/>
    </location>
</feature>
<dbReference type="RefSeq" id="WP_147169744.1">
    <property type="nucleotide sequence ID" value="NZ_VOOR01000139.1"/>
</dbReference>
<reference evidence="2 3" key="1">
    <citation type="submission" date="2019-08" db="EMBL/GenBank/DDBJ databases">
        <title>Genome of Phaeodactylibacter luteus.</title>
        <authorList>
            <person name="Bowman J.P."/>
        </authorList>
    </citation>
    <scope>NUCLEOTIDE SEQUENCE [LARGE SCALE GENOMIC DNA]</scope>
    <source>
        <strain evidence="2 3">KCTC 42180</strain>
    </source>
</reference>
<evidence type="ECO:0000313" key="2">
    <source>
        <dbReference type="EMBL" id="TXB56520.1"/>
    </source>
</evidence>
<dbReference type="GO" id="GO:0003677">
    <property type="term" value="F:DNA binding"/>
    <property type="evidence" value="ECO:0007669"/>
    <property type="project" value="InterPro"/>
</dbReference>
<dbReference type="Proteomes" id="UP000321580">
    <property type="component" value="Unassembled WGS sequence"/>
</dbReference>
<dbReference type="SUPFAM" id="SSF46689">
    <property type="entry name" value="Homeodomain-like"/>
    <property type="match status" value="1"/>
</dbReference>
<protein>
    <submittedName>
        <fullName evidence="2">Transposase</fullName>
    </submittedName>
</protein>
<dbReference type="OrthoDB" id="884299at2"/>
<dbReference type="Pfam" id="PF01527">
    <property type="entry name" value="HTH_Tnp_1"/>
    <property type="match status" value="1"/>
</dbReference>
<dbReference type="EMBL" id="VOOR01000139">
    <property type="protein sequence ID" value="TXB56520.1"/>
    <property type="molecule type" value="Genomic_DNA"/>
</dbReference>
<evidence type="ECO:0000256" key="1">
    <source>
        <dbReference type="SAM" id="Coils"/>
    </source>
</evidence>
<dbReference type="Gene3D" id="1.10.10.60">
    <property type="entry name" value="Homeodomain-like"/>
    <property type="match status" value="1"/>
</dbReference>
<proteinExistence type="predicted"/>
<gene>
    <name evidence="2" type="ORF">FRY97_21830</name>
</gene>
<comment type="caution">
    <text evidence="2">The sequence shown here is derived from an EMBL/GenBank/DDBJ whole genome shotgun (WGS) entry which is preliminary data.</text>
</comment>
<name>A0A5C6RHJ8_9BACT</name>